<accession>A0A8C4NUG8</accession>
<dbReference type="OMA" id="QDDQHAQ"/>
<dbReference type="RefSeq" id="XP_051279351.1">
    <property type="nucleotide sequence ID" value="XM_051423391.1"/>
</dbReference>
<feature type="coiled-coil region" evidence="5">
    <location>
        <begin position="1039"/>
        <end position="1156"/>
    </location>
</feature>
<keyword evidence="8" id="KW-1185">Reference proteome</keyword>
<feature type="compositionally biased region" description="Polar residues" evidence="6">
    <location>
        <begin position="39"/>
        <end position="50"/>
    </location>
</feature>
<dbReference type="PANTHER" id="PTHR18902:SF26">
    <property type="entry name" value="GOLGIN SUBFAMILY A MEMBER 3"/>
    <property type="match status" value="1"/>
</dbReference>
<evidence type="ECO:0000256" key="6">
    <source>
        <dbReference type="SAM" id="MobiDB-lite"/>
    </source>
</evidence>
<feature type="compositionally biased region" description="Basic residues" evidence="6">
    <location>
        <begin position="250"/>
        <end position="259"/>
    </location>
</feature>
<feature type="compositionally biased region" description="Low complexity" evidence="6">
    <location>
        <begin position="348"/>
        <end position="357"/>
    </location>
</feature>
<dbReference type="InterPro" id="IPR051841">
    <property type="entry name" value="MT-Golgi_org_protein"/>
</dbReference>
<feature type="compositionally biased region" description="Polar residues" evidence="6">
    <location>
        <begin position="131"/>
        <end position="142"/>
    </location>
</feature>
<feature type="coiled-coil region" evidence="5">
    <location>
        <begin position="678"/>
        <end position="1009"/>
    </location>
</feature>
<feature type="compositionally biased region" description="Polar residues" evidence="6">
    <location>
        <begin position="8"/>
        <end position="19"/>
    </location>
</feature>
<keyword evidence="2" id="KW-0963">Cytoplasm</keyword>
<name>A0A8C4NUG8_DICLA</name>
<feature type="compositionally biased region" description="Gly residues" evidence="6">
    <location>
        <begin position="272"/>
        <end position="281"/>
    </location>
</feature>
<dbReference type="GeneID" id="127376470"/>
<evidence type="ECO:0000313" key="8">
    <source>
        <dbReference type="Proteomes" id="UP000694389"/>
    </source>
</evidence>
<dbReference type="Proteomes" id="UP000694389">
    <property type="component" value="Unassembled WGS sequence"/>
</dbReference>
<gene>
    <name evidence="7" type="primary">golga3</name>
</gene>
<feature type="region of interest" description="Disordered" evidence="6">
    <location>
        <begin position="228"/>
        <end position="435"/>
    </location>
</feature>
<feature type="compositionally biased region" description="Low complexity" evidence="6">
    <location>
        <begin position="287"/>
        <end position="309"/>
    </location>
</feature>
<dbReference type="GO" id="GO:0005737">
    <property type="term" value="C:cytoplasm"/>
    <property type="evidence" value="ECO:0007669"/>
    <property type="project" value="UniProtKB-SubCell"/>
</dbReference>
<feature type="coiled-coil region" evidence="5">
    <location>
        <begin position="443"/>
        <end position="498"/>
    </location>
</feature>
<proteinExistence type="predicted"/>
<sequence length="1535" mass="173345">MRMDTNKSETATMETNTYQEAHVMKSKEAEGHTVDAKTQLKQQGLENTQNVKEDIHNGPVSSDVMPNGDGLAEGFGAAGNTHINGSLPPPPPPQSTSSPVNSQIQEPSPGVASYPPMMLEKSEGASAEVTVHTSDSLQSLRLSMPMQETQLSNQKPLLEMENEERIRLEARRRLEEQLKQYRVQRHKERSHRTTPKSRPFSTLDPELMLHPEALPRANTVAMTKEYSFLRTSVPRGPKLGSLGIPPSKERKSRSPRPNKIHSLADYKSPENDGGGGGGGGVRTADNTMSSLQSTISSVSTLSEVSVMSEGSTCETETPPGASLQGGDSVSEIDGSESGTRPGNDGNDSDSSSYSSVSTRGTYGMLSAAVERQRGPYTVEGREIAPEAMGQFPSLQEVLQAASEEQHLLELEQDREGTAEPRSRRDSFSSSVSLESSVMGHDEMLQVLKEKMRLEGQLESLSSEANQALKEKTELQAQLATVNAQLQAKKEEAQFSQEKQSALTTEVGTLRQNCSQLEKAMVELQGSLESKNASLASLSNDLKVAEDQYNRLMGKVEEMQNTVALRDNTVQDLRQQMGGLQSQLQQVQLERSTLQSRLKTSQAEIDSLQQLRQWYQQQLALAQEARVRLQSEMANMQAGQMTQIGVVEHLKLENVTLSHQLTETQHRSIKDKERIAVQLQSIEADMLTQEANYKQIQDAKTMVEDDLQHKLDEFEEERERLLKLANTASTLERELEQVRLTLSQKDLQLQSLQKEHLELMRQLTTTQENLHTKEQSINQLEARYLELEAQLAELQTESSAKDDTIQYLQNEKIVLEVALQAARADKSQLDDNAERLGEEVLVASDVLDQLRQEVQIKANQIETLQQENSSLKKQAQKLKEQFQQQKVMVEAYRRDASSKDQLISELKSTKKRLLSEVKDLKQELLDVQGEKQKVELEHARLQKEVVRVQEQMSNMEAHLQTIQTERDHLETQFQSLQFDQSQLAAVTEENESLRKQVEQMESGAKKAISEQKVRVKRLGTDLTSAQKEMKAKHKAYENAVGILSRRLQEALTDKETAEAELVKLKAQVSDGGNSQALQEKIKVLQAELQVVSNSKSMLEKELQEVITLTSTELEEYQEKVMELEDELQESRCFKKRIRKLEDANKKLALELEHEKGKLAGLAQSHNTLREHSNILESALAKREADLVQLNLQVQAVLKRKEEEDQQMKQVVQTLQLALEKEKTKVKDLKEQVAAAKAEAAHNRRHYRAAMLELSEIKKDLQAKEDLVKALQSESHKLQAQDEQHAQEVSRFQEELAEAHSQLQILQKQLDEELSKQPLTNQEVEDLKWEVEQRQREIEAQKQQLEMMEECQHRELDNLQRALQSIKVELESVQEELSGTRKDKFMLQAKVGELRNSMKTVLLQNQQLKQDLKQTRLRKQRMELKSEGNPSNPVTPVKIPDCPVPASLLDELLKPSTSVNKEPLNNLHNCLRQLKEEMDSLQRQMEEHTVTVHESMSSWTNTEEELAQLGIQNISKSSTPLNNMVAENNNEAEEPQS</sequence>
<dbReference type="Gene3D" id="1.20.5.170">
    <property type="match status" value="1"/>
</dbReference>
<feature type="compositionally biased region" description="Basic residues" evidence="6">
    <location>
        <begin position="182"/>
        <end position="195"/>
    </location>
</feature>
<organism evidence="7 8">
    <name type="scientific">Dicentrarchus labrax</name>
    <name type="common">European seabass</name>
    <name type="synonym">Morone labrax</name>
    <dbReference type="NCBI Taxonomy" id="13489"/>
    <lineage>
        <taxon>Eukaryota</taxon>
        <taxon>Metazoa</taxon>
        <taxon>Chordata</taxon>
        <taxon>Craniata</taxon>
        <taxon>Vertebrata</taxon>
        <taxon>Euteleostomi</taxon>
        <taxon>Actinopterygii</taxon>
        <taxon>Neopterygii</taxon>
        <taxon>Teleostei</taxon>
        <taxon>Neoteleostei</taxon>
        <taxon>Acanthomorphata</taxon>
        <taxon>Eupercaria</taxon>
        <taxon>Moronidae</taxon>
        <taxon>Dicentrarchus</taxon>
    </lineage>
</organism>
<protein>
    <submittedName>
        <fullName evidence="7">Golgin A3</fullName>
    </submittedName>
</protein>
<feature type="coiled-coil region" evidence="5">
    <location>
        <begin position="1185"/>
        <end position="1423"/>
    </location>
</feature>
<reference evidence="7" key="2">
    <citation type="submission" date="2025-09" db="UniProtKB">
        <authorList>
            <consortium name="Ensembl"/>
        </authorList>
    </citation>
    <scope>IDENTIFICATION</scope>
</reference>
<dbReference type="Gene3D" id="1.10.287.1490">
    <property type="match status" value="1"/>
</dbReference>
<feature type="compositionally biased region" description="Basic and acidic residues" evidence="6">
    <location>
        <begin position="22"/>
        <end position="35"/>
    </location>
</feature>
<reference evidence="7" key="1">
    <citation type="submission" date="2025-08" db="UniProtKB">
        <authorList>
            <consortium name="Ensembl"/>
        </authorList>
    </citation>
    <scope>IDENTIFICATION</scope>
</reference>
<evidence type="ECO:0000313" key="7">
    <source>
        <dbReference type="Ensembl" id="ENSDLAP00005048291.2"/>
    </source>
</evidence>
<comment type="subcellular location">
    <subcellularLocation>
        <location evidence="1">Cytoplasm</location>
    </subcellularLocation>
</comment>
<dbReference type="SUPFAM" id="SSF57997">
    <property type="entry name" value="Tropomyosin"/>
    <property type="match status" value="1"/>
</dbReference>
<dbReference type="GeneTree" id="ENSGT00950000183078"/>
<dbReference type="OrthoDB" id="2286360at2759"/>
<dbReference type="Ensembl" id="ENSDLAT00005051482.2">
    <property type="protein sequence ID" value="ENSDLAP00005048291.2"/>
    <property type="gene ID" value="ENSDLAG00005020305.2"/>
</dbReference>
<feature type="compositionally biased region" description="Polar residues" evidence="6">
    <location>
        <begin position="1510"/>
        <end position="1519"/>
    </location>
</feature>
<dbReference type="CTD" id="2802"/>
<keyword evidence="3" id="KW-0597">Phosphoprotein</keyword>
<evidence type="ECO:0000256" key="4">
    <source>
        <dbReference type="ARBA" id="ARBA00023054"/>
    </source>
</evidence>
<feature type="region of interest" description="Disordered" evidence="6">
    <location>
        <begin position="1510"/>
        <end position="1535"/>
    </location>
</feature>
<evidence type="ECO:0000256" key="1">
    <source>
        <dbReference type="ARBA" id="ARBA00004496"/>
    </source>
</evidence>
<feature type="coiled-coil region" evidence="5">
    <location>
        <begin position="1462"/>
        <end position="1489"/>
    </location>
</feature>
<feature type="region of interest" description="Disordered" evidence="6">
    <location>
        <begin position="1"/>
        <end position="142"/>
    </location>
</feature>
<feature type="region of interest" description="Disordered" evidence="6">
    <location>
        <begin position="181"/>
        <end position="205"/>
    </location>
</feature>
<keyword evidence="4 5" id="KW-0175">Coiled coil</keyword>
<dbReference type="PANTHER" id="PTHR18902">
    <property type="entry name" value="NUCLEAR MITOTIC APPARATUS PROTEIN 1-RELATED"/>
    <property type="match status" value="1"/>
</dbReference>
<feature type="coiled-coil region" evidence="5">
    <location>
        <begin position="527"/>
        <end position="624"/>
    </location>
</feature>
<evidence type="ECO:0000256" key="2">
    <source>
        <dbReference type="ARBA" id="ARBA00022490"/>
    </source>
</evidence>
<evidence type="ECO:0000256" key="5">
    <source>
        <dbReference type="SAM" id="Coils"/>
    </source>
</evidence>
<evidence type="ECO:0000256" key="3">
    <source>
        <dbReference type="ARBA" id="ARBA00022553"/>
    </source>
</evidence>
<feature type="compositionally biased region" description="Basic and acidic residues" evidence="6">
    <location>
        <begin position="403"/>
        <end position="426"/>
    </location>
</feature>